<dbReference type="Pfam" id="PF18085">
    <property type="entry name" value="Mak_N_cap"/>
    <property type="match status" value="1"/>
</dbReference>
<evidence type="ECO:0000256" key="9">
    <source>
        <dbReference type="ARBA" id="ARBA00022777"/>
    </source>
</evidence>
<dbReference type="Gene3D" id="3.90.1200.10">
    <property type="match status" value="1"/>
</dbReference>
<evidence type="ECO:0000256" key="11">
    <source>
        <dbReference type="ARBA" id="ARBA00023056"/>
    </source>
</evidence>
<dbReference type="GO" id="GO:0016301">
    <property type="term" value="F:kinase activity"/>
    <property type="evidence" value="ECO:0007669"/>
    <property type="project" value="UniProtKB-KW"/>
</dbReference>
<keyword evidence="6" id="KW-0321">Glycogen metabolism</keyword>
<evidence type="ECO:0000259" key="15">
    <source>
        <dbReference type="Pfam" id="PF18085"/>
    </source>
</evidence>
<evidence type="ECO:0000256" key="2">
    <source>
        <dbReference type="ARBA" id="ARBA00006219"/>
    </source>
</evidence>
<protein>
    <recommendedName>
        <fullName evidence="5">Maltokinase</fullName>
        <ecNumber evidence="4">2.7.1.175</ecNumber>
    </recommendedName>
    <alternativeName>
        <fullName evidence="13">Maltose-1-phosphate synthase</fullName>
    </alternativeName>
</protein>
<evidence type="ECO:0000256" key="10">
    <source>
        <dbReference type="ARBA" id="ARBA00022840"/>
    </source>
</evidence>
<dbReference type="AlphaFoldDB" id="A0AAE3GG05"/>
<evidence type="ECO:0000256" key="4">
    <source>
        <dbReference type="ARBA" id="ARBA00011962"/>
    </source>
</evidence>
<dbReference type="EMBL" id="JAMTCK010000008">
    <property type="protein sequence ID" value="MCP2167013.1"/>
    <property type="molecule type" value="Genomic_DNA"/>
</dbReference>
<comment type="pathway">
    <text evidence="1">Glycan biosynthesis; glycogen biosynthesis.</text>
</comment>
<dbReference type="GO" id="GO:0005524">
    <property type="term" value="F:ATP binding"/>
    <property type="evidence" value="ECO:0007669"/>
    <property type="project" value="UniProtKB-KW"/>
</dbReference>
<keyword evidence="7" id="KW-0808">Transferase</keyword>
<comment type="caution">
    <text evidence="16">The sequence shown here is derived from an EMBL/GenBank/DDBJ whole genome shotgun (WGS) entry which is preliminary data.</text>
</comment>
<feature type="domain" description="Maltokinase N-terminal cap" evidence="15">
    <location>
        <begin position="18"/>
        <end position="99"/>
    </location>
</feature>
<keyword evidence="8" id="KW-0547">Nucleotide-binding</keyword>
<sequence length="475" mass="51805">MHDTQDLVRALADGLPAWLPAQRWFAGKDRPVRSVRPLHTTVLLDGDPLLLHLVVEVEQQDRREPYQLLIGCREQLPEHLGASWIASPGGRPCYEAGTDPELTAHLLTALAEQRHVGELRFALEDGVSLRAGARGRPIGAEQSNTSLVYGHDYILKLFRRLAPGPSADLDRHRALHAVGCTHIAQPLGSITGRLHGQPVVLGMLQEFMADAVEGWAMATTSVRDLLAEGDLHADEAGGDFAGEAHRLGRAVATVHADLDRALGHRQAGADELAEAGERMLRRLDEVLLQVPALGPYAPAIREAFERVRVMTGPVVVQQVHGDLHLGQVLRTVHGWLLIDFEGEPAAPIAKRVLPHTPLRDVAGMLRSFDYAAHQMIVDQPANKQLTVRALEWSRRNRSAFCDGYAAVAAGAAPTGAGEPPAIALIGDPRRHARLLHALELDKAIYEIAYENANRPEWLSVPLASVARMTTEGEHL</sequence>
<keyword evidence="17" id="KW-1185">Reference proteome</keyword>
<evidence type="ECO:0000256" key="6">
    <source>
        <dbReference type="ARBA" id="ARBA00022600"/>
    </source>
</evidence>
<gene>
    <name evidence="16" type="ORF">LX83_003885</name>
</gene>
<keyword evidence="10" id="KW-0067">ATP-binding</keyword>
<proteinExistence type="inferred from homology"/>
<comment type="catalytic activity">
    <reaction evidence="14">
        <text>D-maltose + ATP = alpha-maltose 1-phosphate + ADP + H(+)</text>
        <dbReference type="Rhea" id="RHEA:31915"/>
        <dbReference type="ChEBI" id="CHEBI:15378"/>
        <dbReference type="ChEBI" id="CHEBI:17306"/>
        <dbReference type="ChEBI" id="CHEBI:30616"/>
        <dbReference type="ChEBI" id="CHEBI:63576"/>
        <dbReference type="ChEBI" id="CHEBI:456216"/>
        <dbReference type="EC" id="2.7.1.175"/>
    </reaction>
</comment>
<evidence type="ECO:0000256" key="1">
    <source>
        <dbReference type="ARBA" id="ARBA00004964"/>
    </source>
</evidence>
<evidence type="ECO:0000256" key="14">
    <source>
        <dbReference type="ARBA" id="ARBA00049067"/>
    </source>
</evidence>
<organism evidence="16 17">
    <name type="scientific">Goodfellowiella coeruleoviolacea</name>
    <dbReference type="NCBI Taxonomy" id="334858"/>
    <lineage>
        <taxon>Bacteria</taxon>
        <taxon>Bacillati</taxon>
        <taxon>Actinomycetota</taxon>
        <taxon>Actinomycetes</taxon>
        <taxon>Pseudonocardiales</taxon>
        <taxon>Pseudonocardiaceae</taxon>
        <taxon>Goodfellowiella</taxon>
    </lineage>
</organism>
<comment type="similarity">
    <text evidence="2">Belongs to the aminoglycoside phosphotransferase family.</text>
</comment>
<dbReference type="RefSeq" id="WP_253773431.1">
    <property type="nucleotide sequence ID" value="NZ_JAMTCK010000008.1"/>
</dbReference>
<evidence type="ECO:0000256" key="13">
    <source>
        <dbReference type="ARBA" id="ARBA00031251"/>
    </source>
</evidence>
<evidence type="ECO:0000256" key="3">
    <source>
        <dbReference type="ARBA" id="ARBA00011245"/>
    </source>
</evidence>
<dbReference type="Proteomes" id="UP001206128">
    <property type="component" value="Unassembled WGS sequence"/>
</dbReference>
<dbReference type="EC" id="2.7.1.175" evidence="4"/>
<evidence type="ECO:0000256" key="8">
    <source>
        <dbReference type="ARBA" id="ARBA00022741"/>
    </source>
</evidence>
<evidence type="ECO:0000256" key="12">
    <source>
        <dbReference type="ARBA" id="ARBA00023277"/>
    </source>
</evidence>
<accession>A0AAE3GG05</accession>
<keyword evidence="9" id="KW-0418">Kinase</keyword>
<name>A0AAE3GG05_9PSEU</name>
<dbReference type="InterPro" id="IPR011009">
    <property type="entry name" value="Kinase-like_dom_sf"/>
</dbReference>
<keyword evidence="12" id="KW-0119">Carbohydrate metabolism</keyword>
<comment type="subunit">
    <text evidence="3">Monomer.</text>
</comment>
<evidence type="ECO:0000256" key="7">
    <source>
        <dbReference type="ARBA" id="ARBA00022679"/>
    </source>
</evidence>
<dbReference type="GO" id="GO:0005978">
    <property type="term" value="P:glycogen biosynthetic process"/>
    <property type="evidence" value="ECO:0007669"/>
    <property type="project" value="UniProtKB-KW"/>
</dbReference>
<dbReference type="SUPFAM" id="SSF56112">
    <property type="entry name" value="Protein kinase-like (PK-like)"/>
    <property type="match status" value="1"/>
</dbReference>
<keyword evidence="11" id="KW-0320">Glycogen biosynthesis</keyword>
<evidence type="ECO:0000256" key="5">
    <source>
        <dbReference type="ARBA" id="ARBA00013882"/>
    </source>
</evidence>
<evidence type="ECO:0000313" key="17">
    <source>
        <dbReference type="Proteomes" id="UP001206128"/>
    </source>
</evidence>
<reference evidence="16" key="1">
    <citation type="submission" date="2022-06" db="EMBL/GenBank/DDBJ databases">
        <title>Genomic Encyclopedia of Archaeal and Bacterial Type Strains, Phase II (KMG-II): from individual species to whole genera.</title>
        <authorList>
            <person name="Goeker M."/>
        </authorList>
    </citation>
    <scope>NUCLEOTIDE SEQUENCE</scope>
    <source>
        <strain evidence="16">DSM 43935</strain>
    </source>
</reference>
<evidence type="ECO:0000313" key="16">
    <source>
        <dbReference type="EMBL" id="MCP2167013.1"/>
    </source>
</evidence>
<dbReference type="InterPro" id="IPR040999">
    <property type="entry name" value="Mak_N_cap"/>
</dbReference>